<keyword evidence="10 11" id="KW-0998">Cell outer membrane</keyword>
<comment type="subcellular location">
    <subcellularLocation>
        <location evidence="1 11">Cell outer membrane</location>
        <topology evidence="1 11">Multi-pass membrane protein</topology>
    </subcellularLocation>
</comment>
<dbReference type="InterPro" id="IPR012910">
    <property type="entry name" value="Plug_dom"/>
</dbReference>
<name>A0A450TSB3_9GAMM</name>
<dbReference type="GO" id="GO:0006826">
    <property type="term" value="P:iron ion transport"/>
    <property type="evidence" value="ECO:0007669"/>
    <property type="project" value="UniProtKB-KW"/>
</dbReference>
<keyword evidence="4" id="KW-0410">Iron transport</keyword>
<evidence type="ECO:0000256" key="11">
    <source>
        <dbReference type="PROSITE-ProRule" id="PRU01360"/>
    </source>
</evidence>
<dbReference type="CDD" id="cd01347">
    <property type="entry name" value="ligand_gated_channel"/>
    <property type="match status" value="1"/>
</dbReference>
<keyword evidence="7" id="KW-0406">Ion transport</keyword>
<evidence type="ECO:0000256" key="12">
    <source>
        <dbReference type="RuleBase" id="RU003357"/>
    </source>
</evidence>
<dbReference type="EMBL" id="CAADFE010000026">
    <property type="protein sequence ID" value="VFJ71201.1"/>
    <property type="molecule type" value="Genomic_DNA"/>
</dbReference>
<protein>
    <submittedName>
        <fullName evidence="15">Iron complex outermembrane recepter protein</fullName>
    </submittedName>
</protein>
<dbReference type="PANTHER" id="PTHR32552:SF81">
    <property type="entry name" value="TONB-DEPENDENT OUTER MEMBRANE RECEPTOR"/>
    <property type="match status" value="1"/>
</dbReference>
<keyword evidence="5 11" id="KW-0812">Transmembrane</keyword>
<dbReference type="PANTHER" id="PTHR32552">
    <property type="entry name" value="FERRICHROME IRON RECEPTOR-RELATED"/>
    <property type="match status" value="1"/>
</dbReference>
<evidence type="ECO:0000256" key="2">
    <source>
        <dbReference type="ARBA" id="ARBA00022448"/>
    </source>
</evidence>
<feature type="domain" description="TonB-dependent receptor plug" evidence="14">
    <location>
        <begin position="70"/>
        <end position="175"/>
    </location>
</feature>
<keyword evidence="2 11" id="KW-0813">Transport</keyword>
<dbReference type="Pfam" id="PF07715">
    <property type="entry name" value="Plug"/>
    <property type="match status" value="1"/>
</dbReference>
<evidence type="ECO:0000256" key="1">
    <source>
        <dbReference type="ARBA" id="ARBA00004571"/>
    </source>
</evidence>
<evidence type="ECO:0000259" key="13">
    <source>
        <dbReference type="Pfam" id="PF00593"/>
    </source>
</evidence>
<keyword evidence="9 11" id="KW-0472">Membrane</keyword>
<gene>
    <name evidence="15" type="ORF">BECKFW1821C_GA0114237_10269</name>
</gene>
<dbReference type="SUPFAM" id="SSF56935">
    <property type="entry name" value="Porins"/>
    <property type="match status" value="1"/>
</dbReference>
<dbReference type="Pfam" id="PF00593">
    <property type="entry name" value="TonB_dep_Rec_b-barrel"/>
    <property type="match status" value="1"/>
</dbReference>
<keyword evidence="8 12" id="KW-0798">TonB box</keyword>
<evidence type="ECO:0000259" key="14">
    <source>
        <dbReference type="Pfam" id="PF07715"/>
    </source>
</evidence>
<keyword evidence="3 11" id="KW-1134">Transmembrane beta strand</keyword>
<evidence type="ECO:0000256" key="10">
    <source>
        <dbReference type="ARBA" id="ARBA00023237"/>
    </source>
</evidence>
<evidence type="ECO:0000256" key="6">
    <source>
        <dbReference type="ARBA" id="ARBA00023004"/>
    </source>
</evidence>
<feature type="domain" description="TonB-dependent receptor-like beta-barrel" evidence="13">
    <location>
        <begin position="256"/>
        <end position="653"/>
    </location>
</feature>
<evidence type="ECO:0000256" key="5">
    <source>
        <dbReference type="ARBA" id="ARBA00022692"/>
    </source>
</evidence>
<evidence type="ECO:0000256" key="8">
    <source>
        <dbReference type="ARBA" id="ARBA00023077"/>
    </source>
</evidence>
<dbReference type="GO" id="GO:0009279">
    <property type="term" value="C:cell outer membrane"/>
    <property type="evidence" value="ECO:0007669"/>
    <property type="project" value="UniProtKB-SubCell"/>
</dbReference>
<sequence>MDNEGTFLSMVSKKAQEENKMNFQRKTVIDGITLALVSGGLLVVVGGVRAEGQTMLEEVSVTAEKRVEKLQDVPVSVTAFSAGTIVEAGIEDTQDFINLTPNVTLEDAYTVSATHMAIRGVGQLNNADPPAVTIVDGVPQNDQKQFQQELFDIERIEVLRGPQGSAYGRNAIGGAINIVTKGPTNEQEGYVKTGIFNGNGKTVSGAFGGPLIENTLLYRLAGSYKKTDGLIDNTFLGTPVDFYESTDLRAQLKWLATDNFSLDLRYETSDLDGGAVPGTNVTGGGTTEHSNIFINPATNTLGEGEQDMDSFTMKADADFNAGTLTYILGYTDLEEDYVGDGDWSSTASVLQDQDLNMEILSHELRWTSPDNQPFRWIAGGFHQQTDRTIVSIYQNYVSDNDNTAWAVFGQAEYDLTDRLELSGSLRHDRDERKQTSAGLEETFDAWQPKATLTYELTDDNLVYATYGTGFRSGGFNADGTIFRDETLENYEIGSKNTFFNHRLILNAAAYFAQSDDFQIFYLDFSRTGVQVLDNIDEVDIMGGELEFQGLVTDDLQVFGGIGITDTEIKKFEGFSQHVGRHAPNSHRYTLNLGAQYEFSVGTMDGALRFDMERRGTKYWYPDNIEHQKPINLLNARLTLQQGDFQMSFWGKNLGDERYYVEYFDGGNVLNPPGTFEDSGALGQPRSFGVDVRYDF</sequence>
<proteinExistence type="inferred from homology"/>
<dbReference type="InterPro" id="IPR036942">
    <property type="entry name" value="Beta-barrel_TonB_sf"/>
</dbReference>
<dbReference type="AlphaFoldDB" id="A0A450TSB3"/>
<evidence type="ECO:0000256" key="3">
    <source>
        <dbReference type="ARBA" id="ARBA00022452"/>
    </source>
</evidence>
<reference evidence="15" key="1">
    <citation type="submission" date="2019-02" db="EMBL/GenBank/DDBJ databases">
        <authorList>
            <person name="Gruber-Vodicka R. H."/>
            <person name="Seah K. B. B."/>
        </authorList>
    </citation>
    <scope>NUCLEOTIDE SEQUENCE</scope>
    <source>
        <strain evidence="15">BECK_BZ131</strain>
    </source>
</reference>
<organism evidence="15">
    <name type="scientific">Candidatus Kentrum sp. FW</name>
    <dbReference type="NCBI Taxonomy" id="2126338"/>
    <lineage>
        <taxon>Bacteria</taxon>
        <taxon>Pseudomonadati</taxon>
        <taxon>Pseudomonadota</taxon>
        <taxon>Gammaproteobacteria</taxon>
        <taxon>Candidatus Kentrum</taxon>
    </lineage>
</organism>
<comment type="similarity">
    <text evidence="11 12">Belongs to the TonB-dependent receptor family.</text>
</comment>
<dbReference type="Gene3D" id="2.40.170.20">
    <property type="entry name" value="TonB-dependent receptor, beta-barrel domain"/>
    <property type="match status" value="1"/>
</dbReference>
<evidence type="ECO:0000256" key="9">
    <source>
        <dbReference type="ARBA" id="ARBA00023136"/>
    </source>
</evidence>
<evidence type="ECO:0000256" key="7">
    <source>
        <dbReference type="ARBA" id="ARBA00023065"/>
    </source>
</evidence>
<keyword evidence="6" id="KW-0408">Iron</keyword>
<accession>A0A450TSB3</accession>
<evidence type="ECO:0000313" key="15">
    <source>
        <dbReference type="EMBL" id="VFJ71201.1"/>
    </source>
</evidence>
<dbReference type="InterPro" id="IPR039426">
    <property type="entry name" value="TonB-dep_rcpt-like"/>
</dbReference>
<dbReference type="PROSITE" id="PS52016">
    <property type="entry name" value="TONB_DEPENDENT_REC_3"/>
    <property type="match status" value="1"/>
</dbReference>
<evidence type="ECO:0000256" key="4">
    <source>
        <dbReference type="ARBA" id="ARBA00022496"/>
    </source>
</evidence>
<dbReference type="InterPro" id="IPR000531">
    <property type="entry name" value="Beta-barrel_TonB"/>
</dbReference>